<comment type="caution">
    <text evidence="1">The sequence shown here is derived from an EMBL/GenBank/DDBJ whole genome shotgun (WGS) entry which is preliminary data.</text>
</comment>
<reference evidence="1" key="1">
    <citation type="submission" date="2019-08" db="EMBL/GenBank/DDBJ databases">
        <authorList>
            <person name="Kucharzyk K."/>
            <person name="Murdoch R.W."/>
            <person name="Higgins S."/>
            <person name="Loffler F."/>
        </authorList>
    </citation>
    <scope>NUCLEOTIDE SEQUENCE</scope>
</reference>
<dbReference type="EMBL" id="VSSQ01108949">
    <property type="protein sequence ID" value="MPN47449.1"/>
    <property type="molecule type" value="Genomic_DNA"/>
</dbReference>
<dbReference type="AlphaFoldDB" id="A0A645IAH4"/>
<protein>
    <submittedName>
        <fullName evidence="1">Uncharacterized protein</fullName>
    </submittedName>
</protein>
<organism evidence="1">
    <name type="scientific">bioreactor metagenome</name>
    <dbReference type="NCBI Taxonomy" id="1076179"/>
    <lineage>
        <taxon>unclassified sequences</taxon>
        <taxon>metagenomes</taxon>
        <taxon>ecological metagenomes</taxon>
    </lineage>
</organism>
<accession>A0A645IAH4</accession>
<sequence>MDQSEGNSREVYKQYRQRQQSCRCDSRQHVKTLESFVGPASAQQFDSEVVHHLIKPFCPTHPLMPRRFEIDRLFIIQNRCFTVPDDIAVENFIYRKLDILGHRVIFPSAVFFYDLAGYQKSGSGDRAA</sequence>
<name>A0A645IAH4_9ZZZZ</name>
<evidence type="ECO:0000313" key="1">
    <source>
        <dbReference type="EMBL" id="MPN47449.1"/>
    </source>
</evidence>
<proteinExistence type="predicted"/>
<gene>
    <name evidence="1" type="ORF">SDC9_195051</name>
</gene>